<dbReference type="OrthoDB" id="9805706at2"/>
<protein>
    <recommendedName>
        <fullName evidence="3 11">DNA-directed RNA polymerase subunit alpha</fullName>
        <shortName evidence="11">RNAP subunit alpha</shortName>
        <ecNumber evidence="2 11">2.7.7.6</ecNumber>
    </recommendedName>
    <alternativeName>
        <fullName evidence="9 11">RNA polymerase subunit alpha</fullName>
    </alternativeName>
    <alternativeName>
        <fullName evidence="8 11">Transcriptase subunit alpha</fullName>
    </alternativeName>
</protein>
<dbReference type="SUPFAM" id="SSF55257">
    <property type="entry name" value="RBP11-like subunits of RNA polymerase"/>
    <property type="match status" value="1"/>
</dbReference>
<evidence type="ECO:0000256" key="5">
    <source>
        <dbReference type="ARBA" id="ARBA00022679"/>
    </source>
</evidence>
<dbReference type="NCBIfam" id="TIGR02027">
    <property type="entry name" value="rpoA"/>
    <property type="match status" value="1"/>
</dbReference>
<dbReference type="Gene3D" id="3.30.1360.10">
    <property type="entry name" value="RNA polymerase, RBP11-like subunit"/>
    <property type="match status" value="1"/>
</dbReference>
<evidence type="ECO:0000259" key="12">
    <source>
        <dbReference type="SMART" id="SM00662"/>
    </source>
</evidence>
<dbReference type="SUPFAM" id="SSF47789">
    <property type="entry name" value="C-terminal domain of RNA polymerase alpha subunit"/>
    <property type="match status" value="1"/>
</dbReference>
<comment type="domain">
    <text evidence="11">The N-terminal domain is essential for RNAP assembly and basal transcription, whereas the C-terminal domain is involved in interaction with transcriptional regulators and with upstream promoter elements.</text>
</comment>
<dbReference type="GO" id="GO:0003899">
    <property type="term" value="F:DNA-directed RNA polymerase activity"/>
    <property type="evidence" value="ECO:0007669"/>
    <property type="project" value="UniProtKB-UniRule"/>
</dbReference>
<dbReference type="CDD" id="cd06928">
    <property type="entry name" value="RNAP_alpha_NTD"/>
    <property type="match status" value="1"/>
</dbReference>
<proteinExistence type="inferred from homology"/>
<evidence type="ECO:0000256" key="10">
    <source>
        <dbReference type="ARBA" id="ARBA00048552"/>
    </source>
</evidence>
<organism evidence="13 14">
    <name type="scientific">Hwanghaeella grinnelliae</name>
    <dbReference type="NCBI Taxonomy" id="2500179"/>
    <lineage>
        <taxon>Bacteria</taxon>
        <taxon>Pseudomonadati</taxon>
        <taxon>Pseudomonadota</taxon>
        <taxon>Alphaproteobacteria</taxon>
        <taxon>Rhodospirillales</taxon>
        <taxon>Rhodospirillaceae</taxon>
        <taxon>Hwanghaeella</taxon>
    </lineage>
</organism>
<dbReference type="Pfam" id="PF01193">
    <property type="entry name" value="RNA_pol_L"/>
    <property type="match status" value="1"/>
</dbReference>
<dbReference type="AlphaFoldDB" id="A0A437QGF3"/>
<evidence type="ECO:0000256" key="8">
    <source>
        <dbReference type="ARBA" id="ARBA00032524"/>
    </source>
</evidence>
<feature type="region of interest" description="Alpha C-terminal domain (alpha-CTD)" evidence="11">
    <location>
        <begin position="257"/>
        <end position="345"/>
    </location>
</feature>
<feature type="region of interest" description="Alpha N-terminal domain (alpha-NTD)" evidence="11">
    <location>
        <begin position="1"/>
        <end position="241"/>
    </location>
</feature>
<dbReference type="Proteomes" id="UP000287447">
    <property type="component" value="Unassembled WGS sequence"/>
</dbReference>
<keyword evidence="4 11" id="KW-0240">DNA-directed RNA polymerase</keyword>
<dbReference type="InterPro" id="IPR036643">
    <property type="entry name" value="RNApol_insert_sf"/>
</dbReference>
<sequence>MSDTSLASVQRNWQSLIKPKKLEVTPGVDPNRIATVVADPLERGFGMTLGNALRRILLSSLQGAAVTSLQIDGVLHEFSSIPGVREDVTDIVLNVKALALRMHGDGPKRMRLSVQGPAEVTAGMIETGHDIEVMNPDLVICTLDKGASLNIEFTVANGKGYVPASQNRPEDAPIGLIPVDSIFSPVRKVSYKVENTRVGQVTDFDKLSMAIETNGAVTPEDATALAARIMQDQLQIFINFEEPQQRVEEEKASELPFNRNLLRKVDELELSVRSANCLKNDNIVYIGDLVQKTESEMLRTPNFGRKSLNEIKEVLTQMGLALGMEIPAWPPENIEDLAKRLEEPF</sequence>
<evidence type="ECO:0000256" key="9">
    <source>
        <dbReference type="ARBA" id="ARBA00033070"/>
    </source>
</evidence>
<feature type="domain" description="DNA-directed RNA polymerase RpoA/D/Rpb3-type" evidence="12">
    <location>
        <begin position="33"/>
        <end position="240"/>
    </location>
</feature>
<dbReference type="GO" id="GO:0006351">
    <property type="term" value="P:DNA-templated transcription"/>
    <property type="evidence" value="ECO:0007669"/>
    <property type="project" value="UniProtKB-UniRule"/>
</dbReference>
<dbReference type="Gene3D" id="1.10.150.20">
    <property type="entry name" value="5' to 3' exonuclease, C-terminal subdomain"/>
    <property type="match status" value="1"/>
</dbReference>
<evidence type="ECO:0000256" key="1">
    <source>
        <dbReference type="ARBA" id="ARBA00007123"/>
    </source>
</evidence>
<dbReference type="Gene3D" id="2.170.120.12">
    <property type="entry name" value="DNA-directed RNA polymerase, insert domain"/>
    <property type="match status" value="1"/>
</dbReference>
<evidence type="ECO:0000256" key="6">
    <source>
        <dbReference type="ARBA" id="ARBA00022695"/>
    </source>
</evidence>
<evidence type="ECO:0000256" key="3">
    <source>
        <dbReference type="ARBA" id="ARBA00015972"/>
    </source>
</evidence>
<evidence type="ECO:0000256" key="2">
    <source>
        <dbReference type="ARBA" id="ARBA00012418"/>
    </source>
</evidence>
<dbReference type="RefSeq" id="WP_127767655.1">
    <property type="nucleotide sequence ID" value="NZ_SADE01000004.1"/>
</dbReference>
<dbReference type="InterPro" id="IPR011260">
    <property type="entry name" value="RNAP_asu_C"/>
</dbReference>
<evidence type="ECO:0000313" key="14">
    <source>
        <dbReference type="Proteomes" id="UP000287447"/>
    </source>
</evidence>
<evidence type="ECO:0000313" key="13">
    <source>
        <dbReference type="EMBL" id="RVU33625.1"/>
    </source>
</evidence>
<dbReference type="EC" id="2.7.7.6" evidence="2 11"/>
<comment type="similarity">
    <text evidence="1 11">Belongs to the RNA polymerase alpha chain family.</text>
</comment>
<dbReference type="InterPro" id="IPR011262">
    <property type="entry name" value="DNA-dir_RNA_pol_insert"/>
</dbReference>
<dbReference type="SMART" id="SM00662">
    <property type="entry name" value="RPOLD"/>
    <property type="match status" value="1"/>
</dbReference>
<dbReference type="GO" id="GO:0000428">
    <property type="term" value="C:DNA-directed RNA polymerase complex"/>
    <property type="evidence" value="ECO:0007669"/>
    <property type="project" value="UniProtKB-KW"/>
</dbReference>
<accession>A0A437QGF3</accession>
<evidence type="ECO:0000256" key="11">
    <source>
        <dbReference type="HAMAP-Rule" id="MF_00059"/>
    </source>
</evidence>
<dbReference type="FunFam" id="1.10.150.20:FF:000001">
    <property type="entry name" value="DNA-directed RNA polymerase subunit alpha"/>
    <property type="match status" value="1"/>
</dbReference>
<dbReference type="Pfam" id="PF03118">
    <property type="entry name" value="RNA_pol_A_CTD"/>
    <property type="match status" value="1"/>
</dbReference>
<comment type="catalytic activity">
    <reaction evidence="10 11">
        <text>RNA(n) + a ribonucleoside 5'-triphosphate = RNA(n+1) + diphosphate</text>
        <dbReference type="Rhea" id="RHEA:21248"/>
        <dbReference type="Rhea" id="RHEA-COMP:14527"/>
        <dbReference type="Rhea" id="RHEA-COMP:17342"/>
        <dbReference type="ChEBI" id="CHEBI:33019"/>
        <dbReference type="ChEBI" id="CHEBI:61557"/>
        <dbReference type="ChEBI" id="CHEBI:140395"/>
        <dbReference type="EC" id="2.7.7.6"/>
    </reaction>
</comment>
<dbReference type="InterPro" id="IPR036603">
    <property type="entry name" value="RBP11-like"/>
</dbReference>
<dbReference type="InterPro" id="IPR011263">
    <property type="entry name" value="DNA-dir_RNA_pol_RpoA/D/Rpb3"/>
</dbReference>
<keyword evidence="14" id="KW-1185">Reference proteome</keyword>
<comment type="subunit">
    <text evidence="11">Homodimer. The RNAP catalytic core consists of 2 alpha, 1 beta, 1 beta' and 1 omega subunit. When a sigma factor is associated with the core the holoenzyme is formed, which can initiate transcription.</text>
</comment>
<evidence type="ECO:0000256" key="7">
    <source>
        <dbReference type="ARBA" id="ARBA00023163"/>
    </source>
</evidence>
<dbReference type="NCBIfam" id="NF003519">
    <property type="entry name" value="PRK05182.2-5"/>
    <property type="match status" value="1"/>
</dbReference>
<dbReference type="SUPFAM" id="SSF56553">
    <property type="entry name" value="Insert subdomain of RNA polymerase alpha subunit"/>
    <property type="match status" value="1"/>
</dbReference>
<dbReference type="HAMAP" id="MF_00059">
    <property type="entry name" value="RNApol_bact_RpoA"/>
    <property type="match status" value="1"/>
</dbReference>
<keyword evidence="5 11" id="KW-0808">Transferase</keyword>
<dbReference type="EMBL" id="SADE01000004">
    <property type="protein sequence ID" value="RVU33625.1"/>
    <property type="molecule type" value="Genomic_DNA"/>
</dbReference>
<reference evidence="14" key="1">
    <citation type="submission" date="2019-01" db="EMBL/GenBank/DDBJ databases">
        <title>Gri0909 isolated from a small marine red alga.</title>
        <authorList>
            <person name="Kim J."/>
            <person name="Jeong S.E."/>
            <person name="Jeon C.O."/>
        </authorList>
    </citation>
    <scope>NUCLEOTIDE SEQUENCE [LARGE SCALE GENOMIC DNA]</scope>
    <source>
        <strain evidence="14">Gri0909</strain>
    </source>
</reference>
<dbReference type="Pfam" id="PF01000">
    <property type="entry name" value="RNA_pol_A_bac"/>
    <property type="match status" value="1"/>
</dbReference>
<dbReference type="FunFam" id="2.170.120.12:FF:000001">
    <property type="entry name" value="DNA-directed RNA polymerase subunit alpha"/>
    <property type="match status" value="1"/>
</dbReference>
<dbReference type="GO" id="GO:0005737">
    <property type="term" value="C:cytoplasm"/>
    <property type="evidence" value="ECO:0007669"/>
    <property type="project" value="UniProtKB-ARBA"/>
</dbReference>
<evidence type="ECO:0000256" key="4">
    <source>
        <dbReference type="ARBA" id="ARBA00022478"/>
    </source>
</evidence>
<dbReference type="NCBIfam" id="NF003513">
    <property type="entry name" value="PRK05182.1-2"/>
    <property type="match status" value="1"/>
</dbReference>
<dbReference type="GO" id="GO:0003677">
    <property type="term" value="F:DNA binding"/>
    <property type="evidence" value="ECO:0007669"/>
    <property type="project" value="UniProtKB-UniRule"/>
</dbReference>
<dbReference type="InterPro" id="IPR011773">
    <property type="entry name" value="DNA-dir_RpoA"/>
</dbReference>
<gene>
    <name evidence="11" type="primary">rpoA</name>
    <name evidence="13" type="ORF">EOI86_20930</name>
</gene>
<comment type="caution">
    <text evidence="13">The sequence shown here is derived from an EMBL/GenBank/DDBJ whole genome shotgun (WGS) entry which is preliminary data.</text>
</comment>
<name>A0A437QGF3_9PROT</name>
<comment type="function">
    <text evidence="11">DNA-dependent RNA polymerase catalyzes the transcription of DNA into RNA using the four ribonucleoside triphosphates as substrates.</text>
</comment>
<keyword evidence="7 11" id="KW-0804">Transcription</keyword>
<keyword evidence="6 11" id="KW-0548">Nucleotidyltransferase</keyword>
<dbReference type="GO" id="GO:0046983">
    <property type="term" value="F:protein dimerization activity"/>
    <property type="evidence" value="ECO:0007669"/>
    <property type="project" value="InterPro"/>
</dbReference>